<comment type="function">
    <text evidence="8">Part of the Tol-Pal system, which plays a role in outer membrane invagination during cell division and is important for maintaining outer membrane integrity.</text>
</comment>
<dbReference type="PROSITE" id="PS51257">
    <property type="entry name" value="PROKAR_LIPOPROTEIN"/>
    <property type="match status" value="1"/>
</dbReference>
<dbReference type="InterPro" id="IPR050330">
    <property type="entry name" value="Bact_OuterMem_StrucFunc"/>
</dbReference>
<feature type="compositionally biased region" description="Low complexity" evidence="9">
    <location>
        <begin position="24"/>
        <end position="46"/>
    </location>
</feature>
<dbReference type="InterPro" id="IPR006665">
    <property type="entry name" value="OmpA-like"/>
</dbReference>
<evidence type="ECO:0000256" key="4">
    <source>
        <dbReference type="ARBA" id="ARBA00023139"/>
    </source>
</evidence>
<keyword evidence="6 8" id="KW-0449">Lipoprotein</keyword>
<dbReference type="OrthoDB" id="9809164at2"/>
<comment type="subcellular location">
    <subcellularLocation>
        <location evidence="8">Cell outer membrane</location>
        <topology evidence="8">Lipid-anchor</topology>
    </subcellularLocation>
</comment>
<evidence type="ECO:0000256" key="8">
    <source>
        <dbReference type="HAMAP-Rule" id="MF_02204"/>
    </source>
</evidence>
<keyword evidence="4 8" id="KW-0564">Palmitate</keyword>
<dbReference type="InterPro" id="IPR014169">
    <property type="entry name" value="Pal_lipo_C"/>
</dbReference>
<evidence type="ECO:0000256" key="9">
    <source>
        <dbReference type="SAM" id="MobiDB-lite"/>
    </source>
</evidence>
<dbReference type="Pfam" id="PF00691">
    <property type="entry name" value="OmpA"/>
    <property type="match status" value="1"/>
</dbReference>
<evidence type="ECO:0000259" key="11">
    <source>
        <dbReference type="PROSITE" id="PS51123"/>
    </source>
</evidence>
<name>A0A432VT97_9GAMM</name>
<feature type="signal peptide" evidence="10">
    <location>
        <begin position="1"/>
        <end position="23"/>
    </location>
</feature>
<organism evidence="12 13">
    <name type="scientific">Aliidiomarina iranensis</name>
    <dbReference type="NCBI Taxonomy" id="1434071"/>
    <lineage>
        <taxon>Bacteria</taxon>
        <taxon>Pseudomonadati</taxon>
        <taxon>Pseudomonadota</taxon>
        <taxon>Gammaproteobacteria</taxon>
        <taxon>Alteromonadales</taxon>
        <taxon>Idiomarinaceae</taxon>
        <taxon>Aliidiomarina</taxon>
    </lineage>
</organism>
<feature type="chain" id="PRO_5019356300" description="Peptidoglycan-associated lipoprotein" evidence="10">
    <location>
        <begin position="24"/>
        <end position="181"/>
    </location>
</feature>
<evidence type="ECO:0000313" key="13">
    <source>
        <dbReference type="Proteomes" id="UP000288395"/>
    </source>
</evidence>
<dbReference type="InterPro" id="IPR036737">
    <property type="entry name" value="OmpA-like_sf"/>
</dbReference>
<dbReference type="GO" id="GO:0051301">
    <property type="term" value="P:cell division"/>
    <property type="evidence" value="ECO:0007669"/>
    <property type="project" value="UniProtKB-UniRule"/>
</dbReference>
<protein>
    <recommendedName>
        <fullName evidence="8">Peptidoglycan-associated lipoprotein</fullName>
        <shortName evidence="8">PAL</shortName>
    </recommendedName>
</protein>
<proteinExistence type="inferred from homology"/>
<dbReference type="Gene3D" id="3.30.1330.60">
    <property type="entry name" value="OmpA-like domain"/>
    <property type="match status" value="1"/>
</dbReference>
<keyword evidence="7 8" id="KW-0131">Cell cycle</keyword>
<dbReference type="GO" id="GO:0009279">
    <property type="term" value="C:cell outer membrane"/>
    <property type="evidence" value="ECO:0007669"/>
    <property type="project" value="UniProtKB-SubCell"/>
</dbReference>
<comment type="caution">
    <text evidence="12">The sequence shown here is derived from an EMBL/GenBank/DDBJ whole genome shotgun (WGS) entry which is preliminary data.</text>
</comment>
<dbReference type="InterPro" id="IPR039001">
    <property type="entry name" value="Pal"/>
</dbReference>
<evidence type="ECO:0000256" key="10">
    <source>
        <dbReference type="SAM" id="SignalP"/>
    </source>
</evidence>
<dbReference type="PROSITE" id="PS51123">
    <property type="entry name" value="OMPA_2"/>
    <property type="match status" value="1"/>
</dbReference>
<dbReference type="PRINTS" id="PR01021">
    <property type="entry name" value="OMPADOMAIN"/>
</dbReference>
<dbReference type="Proteomes" id="UP000288395">
    <property type="component" value="Unassembled WGS sequence"/>
</dbReference>
<dbReference type="PANTHER" id="PTHR30329:SF21">
    <property type="entry name" value="LIPOPROTEIN YIAD-RELATED"/>
    <property type="match status" value="1"/>
</dbReference>
<dbReference type="HAMAP" id="MF_02204">
    <property type="entry name" value="Pal"/>
    <property type="match status" value="1"/>
</dbReference>
<evidence type="ECO:0000256" key="5">
    <source>
        <dbReference type="ARBA" id="ARBA00023237"/>
    </source>
</evidence>
<feature type="region of interest" description="Disordered" evidence="9">
    <location>
        <begin position="24"/>
        <end position="69"/>
    </location>
</feature>
<evidence type="ECO:0000256" key="3">
    <source>
        <dbReference type="ARBA" id="ARBA00023136"/>
    </source>
</evidence>
<comment type="subunit">
    <text evidence="8">The Tol-Pal system is composed of five core proteins: the inner membrane proteins TolA, TolQ and TolR, the periplasmic protein TolB and the outer membrane protein Pal. They form a network linking the inner and outer membranes and the peptidoglycan layer.</text>
</comment>
<evidence type="ECO:0000256" key="6">
    <source>
        <dbReference type="ARBA" id="ARBA00023288"/>
    </source>
</evidence>
<keyword evidence="5 8" id="KW-0998">Cell outer membrane</keyword>
<dbReference type="EMBL" id="PIPJ01000007">
    <property type="protein sequence ID" value="RUO19681.1"/>
    <property type="molecule type" value="Genomic_DNA"/>
</dbReference>
<evidence type="ECO:0000256" key="2">
    <source>
        <dbReference type="ARBA" id="ARBA00022729"/>
    </source>
</evidence>
<keyword evidence="13" id="KW-1185">Reference proteome</keyword>
<reference evidence="13" key="1">
    <citation type="journal article" date="2018" name="Front. Microbiol.">
        <title>Genome-Based Analysis Reveals the Taxonomy and Diversity of the Family Idiomarinaceae.</title>
        <authorList>
            <person name="Liu Y."/>
            <person name="Lai Q."/>
            <person name="Shao Z."/>
        </authorList>
    </citation>
    <scope>NUCLEOTIDE SEQUENCE [LARGE SCALE GENOMIC DNA]</scope>
    <source>
        <strain evidence="13">GBPy7</strain>
    </source>
</reference>
<feature type="domain" description="OmpA-like" evidence="11">
    <location>
        <begin position="68"/>
        <end position="181"/>
    </location>
</feature>
<keyword evidence="2 8" id="KW-0732">Signal</keyword>
<sequence>MQLNKFLKTLAVLISIGTLAACASSPSEDMDSSTSGSTGSEQTTDGTRGGVETGSAERMQTPEEQRQERYAELRQEHIIYFDFDESTVRSEFAELLTAHADYLSRNPSVTVVIEGHTDERGTPEYNIALGERRGNSVATYLRNLGVLSSQIEVVSFGEEKPLARGSSERAWSQNRRAVLVY</sequence>
<dbReference type="SUPFAM" id="SSF103088">
    <property type="entry name" value="OmpA-like"/>
    <property type="match status" value="1"/>
</dbReference>
<evidence type="ECO:0000256" key="7">
    <source>
        <dbReference type="ARBA" id="ARBA00023306"/>
    </source>
</evidence>
<dbReference type="PANTHER" id="PTHR30329">
    <property type="entry name" value="STATOR ELEMENT OF FLAGELLAR MOTOR COMPLEX"/>
    <property type="match status" value="1"/>
</dbReference>
<evidence type="ECO:0000313" key="12">
    <source>
        <dbReference type="EMBL" id="RUO19681.1"/>
    </source>
</evidence>
<dbReference type="CDD" id="cd07185">
    <property type="entry name" value="OmpA_C-like"/>
    <property type="match status" value="1"/>
</dbReference>
<accession>A0A432VT97</accession>
<feature type="compositionally biased region" description="Basic and acidic residues" evidence="9">
    <location>
        <begin position="60"/>
        <end position="69"/>
    </location>
</feature>
<gene>
    <name evidence="8 12" type="primary">pal</name>
    <name evidence="12" type="ORF">CWE08_09650</name>
</gene>
<keyword evidence="1 8" id="KW-0132">Cell division</keyword>
<dbReference type="AlphaFoldDB" id="A0A432VT97"/>
<dbReference type="InterPro" id="IPR006664">
    <property type="entry name" value="OMP_bac"/>
</dbReference>
<evidence type="ECO:0000256" key="1">
    <source>
        <dbReference type="ARBA" id="ARBA00022618"/>
    </source>
</evidence>
<dbReference type="RefSeq" id="WP_126767813.1">
    <property type="nucleotide sequence ID" value="NZ_PIPJ01000007.1"/>
</dbReference>
<keyword evidence="3 8" id="KW-0472">Membrane</keyword>
<comment type="similarity">
    <text evidence="8">Belongs to the Pal lipoprotein family.</text>
</comment>
<dbReference type="NCBIfam" id="TIGR02802">
    <property type="entry name" value="Pal_lipo"/>
    <property type="match status" value="1"/>
</dbReference>